<keyword evidence="2 5" id="KW-0808">Transferase</keyword>
<evidence type="ECO:0000256" key="3">
    <source>
        <dbReference type="PROSITE-ProRule" id="PRU00529"/>
    </source>
</evidence>
<organism evidence="5 6">
    <name type="scientific">Pelotomaculum schinkii</name>
    <dbReference type="NCBI Taxonomy" id="78350"/>
    <lineage>
        <taxon>Bacteria</taxon>
        <taxon>Bacillati</taxon>
        <taxon>Bacillota</taxon>
        <taxon>Clostridia</taxon>
        <taxon>Eubacteriales</taxon>
        <taxon>Desulfotomaculaceae</taxon>
        <taxon>Pelotomaculum</taxon>
    </lineage>
</organism>
<dbReference type="Pfam" id="PF02926">
    <property type="entry name" value="THUMP"/>
    <property type="match status" value="1"/>
</dbReference>
<dbReference type="InterPro" id="IPR000241">
    <property type="entry name" value="RlmKL-like_Mtase"/>
</dbReference>
<reference evidence="5 6" key="1">
    <citation type="journal article" date="2018" name="Environ. Microbiol.">
        <title>Novel energy conservation strategies and behaviour of Pelotomaculum schinkii driving syntrophic propionate catabolism.</title>
        <authorList>
            <person name="Hidalgo-Ahumada C.A.P."/>
            <person name="Nobu M.K."/>
            <person name="Narihiro T."/>
            <person name="Tamaki H."/>
            <person name="Liu W.T."/>
            <person name="Kamagata Y."/>
            <person name="Stams A.J.M."/>
            <person name="Imachi H."/>
            <person name="Sousa D.Z."/>
        </authorList>
    </citation>
    <scope>NUCLEOTIDE SEQUENCE [LARGE SCALE GENOMIC DNA]</scope>
    <source>
        <strain evidence="5 6">HH</strain>
    </source>
</reference>
<dbReference type="PROSITE" id="PS01261">
    <property type="entry name" value="UPF0020"/>
    <property type="match status" value="1"/>
</dbReference>
<dbReference type="PANTHER" id="PTHR47313:SF1">
    <property type="entry name" value="RIBOSOMAL RNA LARGE SUBUNIT METHYLTRANSFERASE K_L"/>
    <property type="match status" value="1"/>
</dbReference>
<name>A0A4Y7RH79_9FIRM</name>
<keyword evidence="6" id="KW-1185">Reference proteome</keyword>
<feature type="domain" description="THUMP" evidence="4">
    <location>
        <begin position="45"/>
        <end position="155"/>
    </location>
</feature>
<dbReference type="SMART" id="SM00981">
    <property type="entry name" value="THUMP"/>
    <property type="match status" value="1"/>
</dbReference>
<dbReference type="CDD" id="cd11715">
    <property type="entry name" value="THUMP_AdoMetMT"/>
    <property type="match status" value="1"/>
</dbReference>
<dbReference type="SUPFAM" id="SSF53335">
    <property type="entry name" value="S-adenosyl-L-methionine-dependent methyltransferases"/>
    <property type="match status" value="1"/>
</dbReference>
<dbReference type="Pfam" id="PF22020">
    <property type="entry name" value="RlmL_1st"/>
    <property type="match status" value="1"/>
</dbReference>
<dbReference type="PROSITE" id="PS00092">
    <property type="entry name" value="N6_MTASE"/>
    <property type="match status" value="1"/>
</dbReference>
<dbReference type="InterPro" id="IPR002052">
    <property type="entry name" value="DNA_methylase_N6_adenine_CS"/>
</dbReference>
<comment type="caution">
    <text evidence="5">The sequence shown here is derived from an EMBL/GenBank/DDBJ whole genome shotgun (WGS) entry which is preliminary data.</text>
</comment>
<keyword evidence="3" id="KW-0694">RNA-binding</keyword>
<dbReference type="Proteomes" id="UP000298324">
    <property type="component" value="Unassembled WGS sequence"/>
</dbReference>
<evidence type="ECO:0000313" key="5">
    <source>
        <dbReference type="EMBL" id="TEB08365.1"/>
    </source>
</evidence>
<evidence type="ECO:0000256" key="1">
    <source>
        <dbReference type="ARBA" id="ARBA00022603"/>
    </source>
</evidence>
<dbReference type="Pfam" id="PF01170">
    <property type="entry name" value="UPF0020"/>
    <property type="match status" value="1"/>
</dbReference>
<dbReference type="Gene3D" id="3.40.50.150">
    <property type="entry name" value="Vaccinia Virus protein VP39"/>
    <property type="match status" value="1"/>
</dbReference>
<dbReference type="GO" id="GO:0008990">
    <property type="term" value="F:rRNA (guanine-N2-)-methyltransferase activity"/>
    <property type="evidence" value="ECO:0007669"/>
    <property type="project" value="TreeGrafter"/>
</dbReference>
<dbReference type="AlphaFoldDB" id="A0A4Y7RH79"/>
<evidence type="ECO:0000313" key="6">
    <source>
        <dbReference type="Proteomes" id="UP000298324"/>
    </source>
</evidence>
<protein>
    <submittedName>
        <fullName evidence="5">Ribosomal RNA large subunit methyltransferase K</fullName>
    </submittedName>
</protein>
<dbReference type="InterPro" id="IPR053943">
    <property type="entry name" value="RlmKL-like_Mtase_CS"/>
</dbReference>
<evidence type="ECO:0000259" key="4">
    <source>
        <dbReference type="PROSITE" id="PS51165"/>
    </source>
</evidence>
<dbReference type="InterPro" id="IPR004114">
    <property type="entry name" value="THUMP_dom"/>
</dbReference>
<dbReference type="Gene3D" id="3.30.2130.30">
    <property type="match status" value="1"/>
</dbReference>
<dbReference type="PROSITE" id="PS51165">
    <property type="entry name" value="THUMP"/>
    <property type="match status" value="1"/>
</dbReference>
<dbReference type="RefSeq" id="WP_190239997.1">
    <property type="nucleotide sequence ID" value="NZ_QFGA01000001.1"/>
</dbReference>
<evidence type="ECO:0000256" key="2">
    <source>
        <dbReference type="ARBA" id="ARBA00022679"/>
    </source>
</evidence>
<accession>A0A4Y7RH79</accession>
<dbReference type="PANTHER" id="PTHR47313">
    <property type="entry name" value="RIBOSOMAL RNA LARGE SUBUNIT METHYLTRANSFERASE K/L"/>
    <property type="match status" value="1"/>
</dbReference>
<dbReference type="EMBL" id="QFGA01000001">
    <property type="protein sequence ID" value="TEB08365.1"/>
    <property type="molecule type" value="Genomic_DNA"/>
</dbReference>
<proteinExistence type="predicted"/>
<dbReference type="InterPro" id="IPR054170">
    <property type="entry name" value="RlmL_1st"/>
</dbReference>
<dbReference type="GO" id="GO:0070043">
    <property type="term" value="F:rRNA (guanine-N7-)-methyltransferase activity"/>
    <property type="evidence" value="ECO:0007669"/>
    <property type="project" value="TreeGrafter"/>
</dbReference>
<keyword evidence="1 5" id="KW-0489">Methyltransferase</keyword>
<sequence length="389" mass="43571">MSKIELIATATFGLEAVVAREVRDLGYQDVKVENARVTFTGDEAAICRTNLWLRAADRVLVKLGEFQARSFEELFQQTRALPWADWLPENAAFPIEGKSIKSQLHSVPDCQAIVKKAVVEKLKQRYRREWFPENGPRYTIEAALLKDVVTLTLDTSGAGLHKRGYRTLGSQAPLKETLAAAMVLLSYWEPGRTLIDPFCGSGTIPIEAALIGLNAAPGLGRRFAAEKWPVVPAALWNKAREEARDLAAPDRSLHILGSDIDSKVLGLARFHARQAGLEGKVFFQKLAAAELRSSKPYGCVICNPPYGERMGDKGEIEGLYRDLGNSFKKMDTWSCYVLTAHPGFERFFGKRADKKRKLYNGRIECHYYQYYGPRPPRSRNPEEPAPAQQ</sequence>
<dbReference type="GO" id="GO:0003723">
    <property type="term" value="F:RNA binding"/>
    <property type="evidence" value="ECO:0007669"/>
    <property type="project" value="UniProtKB-UniRule"/>
</dbReference>
<gene>
    <name evidence="5" type="primary">rlmL</name>
    <name evidence="5" type="ORF">Psch_01928</name>
</gene>
<dbReference type="InterPro" id="IPR029063">
    <property type="entry name" value="SAM-dependent_MTases_sf"/>
</dbReference>